<feature type="compositionally biased region" description="Polar residues" evidence="1">
    <location>
        <begin position="1116"/>
        <end position="1130"/>
    </location>
</feature>
<dbReference type="InterPro" id="IPR016024">
    <property type="entry name" value="ARM-type_fold"/>
</dbReference>
<dbReference type="InterPro" id="IPR000157">
    <property type="entry name" value="TIR_dom"/>
</dbReference>
<dbReference type="SUPFAM" id="SSF52200">
    <property type="entry name" value="Toll/Interleukin receptor TIR domain"/>
    <property type="match status" value="1"/>
</dbReference>
<dbReference type="Pfam" id="PF13676">
    <property type="entry name" value="TIR_2"/>
    <property type="match status" value="1"/>
</dbReference>
<accession>A0A061SHQ6</accession>
<protein>
    <recommendedName>
        <fullName evidence="2">TIR domain-containing protein</fullName>
    </recommendedName>
</protein>
<name>A0A061SHQ6_9CHLO</name>
<dbReference type="SUPFAM" id="SSF48371">
    <property type="entry name" value="ARM repeat"/>
    <property type="match status" value="2"/>
</dbReference>
<dbReference type="InterPro" id="IPR035897">
    <property type="entry name" value="Toll_tir_struct_dom_sf"/>
</dbReference>
<dbReference type="GO" id="GO:0007165">
    <property type="term" value="P:signal transduction"/>
    <property type="evidence" value="ECO:0007669"/>
    <property type="project" value="InterPro"/>
</dbReference>
<sequence>MPAADSAIHELIGSRQKPATANVMGPVCSTGAGREAALQGRIDGVLDSCLDRSGSMEAESAVGILLRFSRGSEECRNLVAQFVPRLVSMLADGMTGPRLKCLAARTLSSFASGGLPSLKVLQEAGLFRELVPAMRGMKLRLDALHKFYEPCTEIMQYALSSSESAEGAKAIVRELVDMIPASESMDMFGSSSESLRFASSIIAELGVGYGGNTGNLMAASAMDAICKMGALPKLQAVMESADDWSMLREHTIRSVAEAIQSVIDSAGAMSSAHNSGALVPILRQMDSCDGQEVDIFIAQLQNFAFALTDDFRNDIVNAGVPAKLAPFLEADPALSQSTYEMPARVLQTLVEYGTEAHRKAVLESGTIELLLKWSSRPWWGYHSTNHSSLILIGHFSGAVPGFRTLLLELLRAIQGDDHASARLALTCLLKIASGAFEGADVNPDLFEAVPALESLIKDDNATGLQKLALEVMYCLGRLDANRISSAASLCADLVASHCVSLTVRVAAARVLSVLAAVSRKAKMVIGATVFRILEEESLDDGKTADVISLVSGMCERPEGAQSAMQAAVVPKAAEILKQTQSNNMRVQVLGLLVKACEHLHDACMAVHDAGLISSIVNLLLEGTARAQSMPVTFKALELMLVLSETEALHVALRAVFPLDCMLKLCERGFEYRRASLHAIANLYCESLKASENTEGAGLSGEQKLVWEMLSAYQIHKQVVMSITETLRRLNSGHGPRELRSVLASVRSLTTNQLLRQKVVKAGAAQALVQVLVTEGSKRDGLKVIDLCLAADCLRRCAYSSRLRGELTGARAEAALQKTVEYGKSISQDPNNQLVQAARSALAALKGDFDIDYGNSLLELVQSPKISSAASPALTKQQIEKMPHYNVFVSHKRSDAQDFARTLHTIFVSHDLTCFLDVEDLEVLEDLEFIAAGVDVVVFVLTDYVFQSEWCLKELAAAVIARVPVVLVTKEGARWEHDSVLYTFPPEPLINTLEPPECRLAFLSNSVTHSNEYFSGFAEKLVSRVRKAVESNIKRYPEKGGLSSGAQAALAQRQRLQQARLQAGGGKSLRISSTNDFGESVPPLLTLPSHGKGHQTSSMKKKPDLWNHVLPKSSASLGETSNCEIPRSVSSHKQETEHLKTIEAPEVKEISRKDQEMDTVVERHPAWGAQRLPARGMSCCVFYCCSSRVLPNDLP</sequence>
<organism evidence="3">
    <name type="scientific">Tetraselmis sp. GSL018</name>
    <dbReference type="NCBI Taxonomy" id="582737"/>
    <lineage>
        <taxon>Eukaryota</taxon>
        <taxon>Viridiplantae</taxon>
        <taxon>Chlorophyta</taxon>
        <taxon>core chlorophytes</taxon>
        <taxon>Chlorodendrophyceae</taxon>
        <taxon>Chlorodendrales</taxon>
        <taxon>Chlorodendraceae</taxon>
        <taxon>Tetraselmis</taxon>
    </lineage>
</organism>
<dbReference type="EMBL" id="GBEZ01000203">
    <property type="protein sequence ID" value="JAC84662.1"/>
    <property type="molecule type" value="Transcribed_RNA"/>
</dbReference>
<evidence type="ECO:0000256" key="1">
    <source>
        <dbReference type="SAM" id="MobiDB-lite"/>
    </source>
</evidence>
<gene>
    <name evidence="3" type="ORF">TSPGSL018_443</name>
</gene>
<dbReference type="Gene3D" id="3.40.50.10140">
    <property type="entry name" value="Toll/interleukin-1 receptor homology (TIR) domain"/>
    <property type="match status" value="1"/>
</dbReference>
<evidence type="ECO:0000259" key="2">
    <source>
        <dbReference type="Pfam" id="PF13676"/>
    </source>
</evidence>
<feature type="domain" description="TIR" evidence="2">
    <location>
        <begin position="886"/>
        <end position="967"/>
    </location>
</feature>
<proteinExistence type="predicted"/>
<feature type="region of interest" description="Disordered" evidence="1">
    <location>
        <begin position="1116"/>
        <end position="1137"/>
    </location>
</feature>
<dbReference type="SMART" id="SM00185">
    <property type="entry name" value="ARM"/>
    <property type="match status" value="3"/>
</dbReference>
<evidence type="ECO:0000313" key="3">
    <source>
        <dbReference type="EMBL" id="JAC84662.1"/>
    </source>
</evidence>
<dbReference type="AlphaFoldDB" id="A0A061SHQ6"/>
<reference evidence="3" key="1">
    <citation type="submission" date="2014-05" db="EMBL/GenBank/DDBJ databases">
        <title>The transcriptome of the halophilic microalga Tetraselmis sp. GSL018 isolated from the Great Salt Lake, Utah.</title>
        <authorList>
            <person name="Jinkerson R.E."/>
            <person name="D'Adamo S."/>
            <person name="Posewitz M.C."/>
        </authorList>
    </citation>
    <scope>NUCLEOTIDE SEQUENCE</scope>
    <source>
        <strain evidence="3">GSL018</strain>
    </source>
</reference>
<dbReference type="InterPro" id="IPR000225">
    <property type="entry name" value="Armadillo"/>
</dbReference>
<dbReference type="InterPro" id="IPR011989">
    <property type="entry name" value="ARM-like"/>
</dbReference>
<dbReference type="Gene3D" id="1.25.10.10">
    <property type="entry name" value="Leucine-rich Repeat Variant"/>
    <property type="match status" value="3"/>
</dbReference>